<dbReference type="PROSITE" id="PS50110">
    <property type="entry name" value="RESPONSE_REGULATORY"/>
    <property type="match status" value="1"/>
</dbReference>
<dbReference type="InterPro" id="IPR036097">
    <property type="entry name" value="HisK_dim/P_sf"/>
</dbReference>
<dbReference type="InterPro" id="IPR005467">
    <property type="entry name" value="His_kinase_dom"/>
</dbReference>
<keyword evidence="5 14" id="KW-0597">Phosphoprotein</keyword>
<dbReference type="InterPro" id="IPR011006">
    <property type="entry name" value="CheY-like_superfamily"/>
</dbReference>
<evidence type="ECO:0000256" key="8">
    <source>
        <dbReference type="ARBA" id="ARBA00022777"/>
    </source>
</evidence>
<dbReference type="SUPFAM" id="SSF55874">
    <property type="entry name" value="ATPase domain of HSP90 chaperone/DNA topoisomerase II/histidine kinase"/>
    <property type="match status" value="1"/>
</dbReference>
<dbReference type="Gene3D" id="1.10.287.130">
    <property type="match status" value="1"/>
</dbReference>
<dbReference type="Gene3D" id="3.40.50.2300">
    <property type="match status" value="1"/>
</dbReference>
<keyword evidence="7" id="KW-0547">Nucleotide-binding</keyword>
<evidence type="ECO:0000256" key="16">
    <source>
        <dbReference type="SAM" id="MobiDB-lite"/>
    </source>
</evidence>
<dbReference type="PRINTS" id="PR00344">
    <property type="entry name" value="BCTRLSENSOR"/>
</dbReference>
<keyword evidence="11" id="KW-0472">Membrane</keyword>
<feature type="domain" description="PAS" evidence="19">
    <location>
        <begin position="296"/>
        <end position="335"/>
    </location>
</feature>
<dbReference type="InterPro" id="IPR004358">
    <property type="entry name" value="Sig_transdc_His_kin-like_C"/>
</dbReference>
<dbReference type="CDD" id="cd16922">
    <property type="entry name" value="HATPase_EvgS-ArcB-TorS-like"/>
    <property type="match status" value="1"/>
</dbReference>
<evidence type="ECO:0000259" key="20">
    <source>
        <dbReference type="PROSITE" id="PS50113"/>
    </source>
</evidence>
<keyword evidence="12" id="KW-0131">Cell cycle</keyword>
<dbReference type="CDD" id="cd00082">
    <property type="entry name" value="HisKA"/>
    <property type="match status" value="1"/>
</dbReference>
<dbReference type="CDD" id="cd00130">
    <property type="entry name" value="PAS"/>
    <property type="match status" value="5"/>
</dbReference>
<evidence type="ECO:0000313" key="21">
    <source>
        <dbReference type="EMBL" id="MCP2729420.1"/>
    </source>
</evidence>
<feature type="domain" description="PAC" evidence="20">
    <location>
        <begin position="236"/>
        <end position="288"/>
    </location>
</feature>
<feature type="domain" description="PAS" evidence="19">
    <location>
        <begin position="560"/>
        <end position="603"/>
    </location>
</feature>
<evidence type="ECO:0000256" key="11">
    <source>
        <dbReference type="ARBA" id="ARBA00023136"/>
    </source>
</evidence>
<evidence type="ECO:0000256" key="10">
    <source>
        <dbReference type="ARBA" id="ARBA00023012"/>
    </source>
</evidence>
<evidence type="ECO:0000256" key="2">
    <source>
        <dbReference type="ARBA" id="ARBA00004370"/>
    </source>
</evidence>
<dbReference type="InterPro" id="IPR003594">
    <property type="entry name" value="HATPase_dom"/>
</dbReference>
<feature type="domain" description="Response regulatory" evidence="18">
    <location>
        <begin position="961"/>
        <end position="1077"/>
    </location>
</feature>
<name>A0AAE3KMF0_9CYAN</name>
<feature type="region of interest" description="Disordered" evidence="16">
    <location>
        <begin position="1171"/>
        <end position="1196"/>
    </location>
</feature>
<evidence type="ECO:0000256" key="1">
    <source>
        <dbReference type="ARBA" id="ARBA00000085"/>
    </source>
</evidence>
<dbReference type="GO" id="GO:0000155">
    <property type="term" value="F:phosphorelay sensor kinase activity"/>
    <property type="evidence" value="ECO:0007669"/>
    <property type="project" value="InterPro"/>
</dbReference>
<feature type="modified residue" description="4-aspartylphosphate" evidence="14">
    <location>
        <position position="1010"/>
    </location>
</feature>
<keyword evidence="6" id="KW-0808">Transferase</keyword>
<keyword evidence="9" id="KW-0067">ATP-binding</keyword>
<dbReference type="GO" id="GO:0006355">
    <property type="term" value="P:regulation of DNA-templated transcription"/>
    <property type="evidence" value="ECO:0007669"/>
    <property type="project" value="InterPro"/>
</dbReference>
<dbReference type="SUPFAM" id="SSF52172">
    <property type="entry name" value="CheY-like"/>
    <property type="match status" value="1"/>
</dbReference>
<evidence type="ECO:0000256" key="9">
    <source>
        <dbReference type="ARBA" id="ARBA00022840"/>
    </source>
</evidence>
<dbReference type="PROSITE" id="PS50112">
    <property type="entry name" value="PAS"/>
    <property type="match status" value="5"/>
</dbReference>
<dbReference type="InterPro" id="IPR013655">
    <property type="entry name" value="PAS_fold_3"/>
</dbReference>
<gene>
    <name evidence="21" type="ORF">NJ959_13255</name>
</gene>
<dbReference type="FunFam" id="3.30.565.10:FF:000010">
    <property type="entry name" value="Sensor histidine kinase RcsC"/>
    <property type="match status" value="1"/>
</dbReference>
<feature type="domain" description="PAC" evidence="20">
    <location>
        <begin position="640"/>
        <end position="689"/>
    </location>
</feature>
<dbReference type="InterPro" id="IPR013767">
    <property type="entry name" value="PAS_fold"/>
</dbReference>
<dbReference type="Proteomes" id="UP001204953">
    <property type="component" value="Unassembled WGS sequence"/>
</dbReference>
<dbReference type="Pfam" id="PF02518">
    <property type="entry name" value="HATPase_c"/>
    <property type="match status" value="1"/>
</dbReference>
<protein>
    <recommendedName>
        <fullName evidence="13">Circadian input-output histidine kinase CikA</fullName>
        <ecNumber evidence="4">2.7.13.3</ecNumber>
    </recommendedName>
</protein>
<feature type="domain" description="PAS" evidence="19">
    <location>
        <begin position="162"/>
        <end position="232"/>
    </location>
</feature>
<dbReference type="SUPFAM" id="SSF55785">
    <property type="entry name" value="PYP-like sensor domain (PAS domain)"/>
    <property type="match status" value="5"/>
</dbReference>
<dbReference type="Pfam" id="PF13188">
    <property type="entry name" value="PAS_8"/>
    <property type="match status" value="1"/>
</dbReference>
<dbReference type="InterPro" id="IPR001789">
    <property type="entry name" value="Sig_transdc_resp-reg_receiver"/>
</dbReference>
<dbReference type="Gene3D" id="3.30.450.20">
    <property type="entry name" value="PAS domain"/>
    <property type="match status" value="5"/>
</dbReference>
<sequence>MNKTRQSNQKWLQDILETFSEVALSANPTTWETSFLSVSAEKVYGRSLSEFFENKYLWKEVIHPEDRDWVEYQVPILLSREILNLEYRIIRPSGEIRWLSHQWRLRRNSQGNPLRIDGIVKDISEVDKDNSKYLNHELNPNNDISEASKRVRQQVEAALRESEERFRSIFDNVSVGIALVDLDGFVLSSNEANCRFLGYSPAEIVGIHFSKFTHPEDLSLDQDLFISLLRSERKSYSIDKRYLRKDGAIIWGRLTVSLIKHNDGSPQYVTVVCEDINERQAARQERKQMEEALRESQLKYQTLFEILPIGISILDRQGNIIESNPASEKLLGISRTKQIYGKYNSPDWKIVRTDGTPMPPSELASIRAIHENRVIKNIEMGIVKENSEISWISVNAAPIPIIDYGVAIAYIDISEQQADLRERKQIEEKLRKSEERFRNLVETTSDWVWEMDLNQLYRYISPNVTDLLGYNVAEIQDKTPYNFMDWREGNRLAHFFDNIFSSHEPFTCIENTFIHKNGHSVIVETSGVPIFDDKEEFCGYRGISRNISDRKKMEEALRESQLKYQTLFEILPIGIFLTDKEGEIIESNSASEKILGMSLDEQIQYNYNDNRWQIISADGSPIPQDKFVTMKALNENRVIENFESGIVKPDGKIIWLSATAAPIPLPNYGVVVAYMDISDRKQQEAALQQAKEAAEVANLAKSEFLANMSHELRTPLNGIFGYTQLLKNNDKLTQEQQDSVKIIHQCGEHLLTLIEDILDLSKIEAQKMELFPTEFHLPNCLKSLADLFQMRAEQKDIAFTYEQLSPLPNGIIADEKRLRQILSNLLSNAIKFTDKGGVIFKVGYLPVNQKQKTNNQQQTTKKIRFQIEDTGIGIPPHQLAEIFLPFHQVRDSTHVAEGTGLGLGISQKLVQLMDSEIYISSSIGQGSVFWFDLELPIVTQWQEPPPPPNRRIVGFKGHKCKVMIVDDNRVNRTLLRVLLKPLGFEIKEAVDAKDCLDKAVDFAPDLILMDLVMPKIDGLETTRRLRKLPQFKDTIIIALSASVFQTIQQESLAAGCQCFIPKPVESKQLFHSISQHLGLEWIYEDIRAIKIISPQLDPVTLTLLPPSELTHLSEFIKMGDIKGIIDQGDKIQKLEPKLEVFASQIRQLAKEFKLKLLRDLIQQYSQSIRSVNTGEEQTGNRENNPLHIRTPINPDL</sequence>
<accession>A0AAE3KMF0</accession>
<comment type="subcellular location">
    <subcellularLocation>
        <location evidence="2">Membrane</location>
    </subcellularLocation>
</comment>
<organism evidence="21 22">
    <name type="scientific">Limnofasciculus baicalensis BBK-W-15</name>
    <dbReference type="NCBI Taxonomy" id="2699891"/>
    <lineage>
        <taxon>Bacteria</taxon>
        <taxon>Bacillati</taxon>
        <taxon>Cyanobacteriota</taxon>
        <taxon>Cyanophyceae</taxon>
        <taxon>Coleofasciculales</taxon>
        <taxon>Coleofasciculaceae</taxon>
        <taxon>Limnofasciculus</taxon>
        <taxon>Limnofasciculus baicalensis</taxon>
    </lineage>
</organism>
<feature type="domain" description="PAS" evidence="19">
    <location>
        <begin position="8"/>
        <end position="81"/>
    </location>
</feature>
<dbReference type="PROSITE" id="PS50109">
    <property type="entry name" value="HIS_KIN"/>
    <property type="match status" value="1"/>
</dbReference>
<comment type="catalytic activity">
    <reaction evidence="1">
        <text>ATP + protein L-histidine = ADP + protein N-phospho-L-histidine.</text>
        <dbReference type="EC" id="2.7.13.3"/>
    </reaction>
</comment>
<dbReference type="InterPro" id="IPR036890">
    <property type="entry name" value="HATPase_C_sf"/>
</dbReference>
<dbReference type="Pfam" id="PF00072">
    <property type="entry name" value="Response_reg"/>
    <property type="match status" value="1"/>
</dbReference>
<dbReference type="FunFam" id="1.10.287.130:FF:000038">
    <property type="entry name" value="Sensory transduction histidine kinase"/>
    <property type="match status" value="1"/>
</dbReference>
<dbReference type="InterPro" id="IPR000700">
    <property type="entry name" value="PAS-assoc_C"/>
</dbReference>
<evidence type="ECO:0000256" key="4">
    <source>
        <dbReference type="ARBA" id="ARBA00012438"/>
    </source>
</evidence>
<reference evidence="21" key="1">
    <citation type="submission" date="2022-06" db="EMBL/GenBank/DDBJ databases">
        <title>New cyanobacteria of genus Symplocastrum in benthos of Lake Baikal.</title>
        <authorList>
            <person name="Sorokovikova E."/>
            <person name="Tikhonova I."/>
            <person name="Krasnopeev A."/>
            <person name="Evseev P."/>
            <person name="Gladkikh A."/>
            <person name="Belykh O."/>
        </authorList>
    </citation>
    <scope>NUCLEOTIDE SEQUENCE</scope>
    <source>
        <strain evidence="21">BBK-W-15</strain>
    </source>
</reference>
<dbReference type="Pfam" id="PF00512">
    <property type="entry name" value="HisKA"/>
    <property type="match status" value="1"/>
</dbReference>
<evidence type="ECO:0000256" key="3">
    <source>
        <dbReference type="ARBA" id="ARBA00006402"/>
    </source>
</evidence>
<dbReference type="InterPro" id="IPR003661">
    <property type="entry name" value="HisK_dim/P_dom"/>
</dbReference>
<dbReference type="Pfam" id="PF08447">
    <property type="entry name" value="PAS_3"/>
    <property type="match status" value="1"/>
</dbReference>
<proteinExistence type="inferred from homology"/>
<dbReference type="InterPro" id="IPR000014">
    <property type="entry name" value="PAS"/>
</dbReference>
<comment type="caution">
    <text evidence="21">The sequence shown here is derived from an EMBL/GenBank/DDBJ whole genome shotgun (WGS) entry which is preliminary data.</text>
</comment>
<feature type="coiled-coil region" evidence="15">
    <location>
        <begin position="416"/>
        <end position="443"/>
    </location>
</feature>
<dbReference type="Pfam" id="PF00989">
    <property type="entry name" value="PAS"/>
    <property type="match status" value="2"/>
</dbReference>
<dbReference type="CDD" id="cd17546">
    <property type="entry name" value="REC_hyHK_CKI1_RcsC-like"/>
    <property type="match status" value="1"/>
</dbReference>
<dbReference type="Pfam" id="PF13426">
    <property type="entry name" value="PAS_9"/>
    <property type="match status" value="1"/>
</dbReference>
<dbReference type="SMART" id="SM00086">
    <property type="entry name" value="PAC"/>
    <property type="match status" value="4"/>
</dbReference>
<evidence type="ECO:0000256" key="6">
    <source>
        <dbReference type="ARBA" id="ARBA00022679"/>
    </source>
</evidence>
<dbReference type="PANTHER" id="PTHR43047">
    <property type="entry name" value="TWO-COMPONENT HISTIDINE PROTEIN KINASE"/>
    <property type="match status" value="1"/>
</dbReference>
<dbReference type="SMART" id="SM00091">
    <property type="entry name" value="PAS"/>
    <property type="match status" value="5"/>
</dbReference>
<feature type="domain" description="PAC" evidence="20">
    <location>
        <begin position="507"/>
        <end position="559"/>
    </location>
</feature>
<keyword evidence="8" id="KW-0418">Kinase</keyword>
<evidence type="ECO:0000256" key="12">
    <source>
        <dbReference type="ARBA" id="ARBA00023306"/>
    </source>
</evidence>
<dbReference type="GO" id="GO:0016020">
    <property type="term" value="C:membrane"/>
    <property type="evidence" value="ECO:0007669"/>
    <property type="project" value="UniProtKB-SubCell"/>
</dbReference>
<evidence type="ECO:0000259" key="18">
    <source>
        <dbReference type="PROSITE" id="PS50110"/>
    </source>
</evidence>
<dbReference type="PROSITE" id="PS50113">
    <property type="entry name" value="PAC"/>
    <property type="match status" value="4"/>
</dbReference>
<dbReference type="RefSeq" id="WP_254012205.1">
    <property type="nucleotide sequence ID" value="NZ_JAMZMM010000114.1"/>
</dbReference>
<dbReference type="EMBL" id="JAMZMM010000114">
    <property type="protein sequence ID" value="MCP2729420.1"/>
    <property type="molecule type" value="Genomic_DNA"/>
</dbReference>
<evidence type="ECO:0000256" key="13">
    <source>
        <dbReference type="ARBA" id="ARBA00074306"/>
    </source>
</evidence>
<evidence type="ECO:0000256" key="5">
    <source>
        <dbReference type="ARBA" id="ARBA00022553"/>
    </source>
</evidence>
<dbReference type="SMART" id="SM00448">
    <property type="entry name" value="REC"/>
    <property type="match status" value="1"/>
</dbReference>
<dbReference type="NCBIfam" id="TIGR00229">
    <property type="entry name" value="sensory_box"/>
    <property type="match status" value="5"/>
</dbReference>
<dbReference type="InterPro" id="IPR001610">
    <property type="entry name" value="PAC"/>
</dbReference>
<keyword evidence="10" id="KW-0902">Two-component regulatory system</keyword>
<dbReference type="AlphaFoldDB" id="A0AAE3KMF0"/>
<evidence type="ECO:0000256" key="14">
    <source>
        <dbReference type="PROSITE-ProRule" id="PRU00169"/>
    </source>
</evidence>
<dbReference type="SUPFAM" id="SSF47384">
    <property type="entry name" value="Homodimeric domain of signal transducing histidine kinase"/>
    <property type="match status" value="1"/>
</dbReference>
<feature type="domain" description="PAS" evidence="19">
    <location>
        <begin position="433"/>
        <end position="479"/>
    </location>
</feature>
<dbReference type="EC" id="2.7.13.3" evidence="4"/>
<evidence type="ECO:0000256" key="15">
    <source>
        <dbReference type="SAM" id="Coils"/>
    </source>
</evidence>
<evidence type="ECO:0000313" key="22">
    <source>
        <dbReference type="Proteomes" id="UP001204953"/>
    </source>
</evidence>
<keyword evidence="15" id="KW-0175">Coiled coil</keyword>
<dbReference type="Gene3D" id="3.30.565.10">
    <property type="entry name" value="Histidine kinase-like ATPase, C-terminal domain"/>
    <property type="match status" value="1"/>
</dbReference>
<dbReference type="InterPro" id="IPR035965">
    <property type="entry name" value="PAS-like_dom_sf"/>
</dbReference>
<feature type="domain" description="Histidine kinase" evidence="17">
    <location>
        <begin position="707"/>
        <end position="937"/>
    </location>
</feature>
<dbReference type="SMART" id="SM00388">
    <property type="entry name" value="HisKA"/>
    <property type="match status" value="1"/>
</dbReference>
<dbReference type="SMART" id="SM00387">
    <property type="entry name" value="HATPase_c"/>
    <property type="match status" value="1"/>
</dbReference>
<dbReference type="GO" id="GO:0005524">
    <property type="term" value="F:ATP binding"/>
    <property type="evidence" value="ECO:0007669"/>
    <property type="project" value="UniProtKB-KW"/>
</dbReference>
<evidence type="ECO:0000259" key="17">
    <source>
        <dbReference type="PROSITE" id="PS50109"/>
    </source>
</evidence>
<evidence type="ECO:0000259" key="19">
    <source>
        <dbReference type="PROSITE" id="PS50112"/>
    </source>
</evidence>
<feature type="compositionally biased region" description="Polar residues" evidence="16">
    <location>
        <begin position="1171"/>
        <end position="1183"/>
    </location>
</feature>
<comment type="similarity">
    <text evidence="3">In the N-terminal section; belongs to the phytochrome family.</text>
</comment>
<evidence type="ECO:0000256" key="7">
    <source>
        <dbReference type="ARBA" id="ARBA00022741"/>
    </source>
</evidence>
<keyword evidence="22" id="KW-1185">Reference proteome</keyword>
<feature type="domain" description="PAC" evidence="20">
    <location>
        <begin position="83"/>
        <end position="135"/>
    </location>
</feature>